<evidence type="ECO:0000256" key="4">
    <source>
        <dbReference type="ARBA" id="ARBA00022741"/>
    </source>
</evidence>
<evidence type="ECO:0000256" key="9">
    <source>
        <dbReference type="ARBA" id="ARBA00052017"/>
    </source>
</evidence>
<dbReference type="KEGG" id="fgi:OP10G_0467"/>
<evidence type="ECO:0000256" key="3">
    <source>
        <dbReference type="ARBA" id="ARBA00022723"/>
    </source>
</evidence>
<feature type="binding site" evidence="10">
    <location>
        <begin position="149"/>
        <end position="152"/>
    </location>
    <ligand>
        <name>substrate</name>
    </ligand>
</feature>
<dbReference type="GO" id="GO:0000166">
    <property type="term" value="F:nucleotide binding"/>
    <property type="evidence" value="ECO:0007669"/>
    <property type="project" value="UniProtKB-KW"/>
</dbReference>
<dbReference type="EMBL" id="CP007139">
    <property type="protein sequence ID" value="AIE83835.1"/>
    <property type="molecule type" value="Genomic_DNA"/>
</dbReference>
<keyword evidence="5 10" id="KW-0378">Hydrolase</keyword>
<comment type="cofactor">
    <cofactor evidence="10">
        <name>Mg(2+)</name>
        <dbReference type="ChEBI" id="CHEBI:18420"/>
    </cofactor>
    <text evidence="10">Binds 1 Mg(2+) ion per subunit.</text>
</comment>
<reference evidence="12 13" key="1">
    <citation type="journal article" date="2014" name="PLoS ONE">
        <title>The first complete genome sequence of the class fimbriimonadia in the phylum armatimonadetes.</title>
        <authorList>
            <person name="Hu Z.Y."/>
            <person name="Wang Y.Z."/>
            <person name="Im W.T."/>
            <person name="Wang S.Y."/>
            <person name="Zhao G.P."/>
            <person name="Zheng H.J."/>
            <person name="Quan Z.X."/>
        </authorList>
    </citation>
    <scope>NUCLEOTIDE SEQUENCE [LARGE SCALE GENOMIC DNA]</scope>
    <source>
        <strain evidence="12">Gsoil 348</strain>
    </source>
</reference>
<dbReference type="AlphaFoldDB" id="A0A068NM24"/>
<dbReference type="InterPro" id="IPR020922">
    <property type="entry name" value="dITP/XTP_pyrophosphatase"/>
</dbReference>
<keyword evidence="7 10" id="KW-0546">Nucleotide metabolism</keyword>
<evidence type="ECO:0000256" key="8">
    <source>
        <dbReference type="ARBA" id="ARBA00051875"/>
    </source>
</evidence>
<dbReference type="eggNOG" id="COG0127">
    <property type="taxonomic scope" value="Bacteria"/>
</dbReference>
<evidence type="ECO:0000256" key="11">
    <source>
        <dbReference type="RuleBase" id="RU003781"/>
    </source>
</evidence>
<feature type="binding site" evidence="10">
    <location>
        <begin position="178"/>
        <end position="179"/>
    </location>
    <ligand>
        <name>substrate</name>
    </ligand>
</feature>
<dbReference type="InterPro" id="IPR002637">
    <property type="entry name" value="RdgB/HAM1"/>
</dbReference>
<evidence type="ECO:0000313" key="13">
    <source>
        <dbReference type="Proteomes" id="UP000027982"/>
    </source>
</evidence>
<evidence type="ECO:0000256" key="1">
    <source>
        <dbReference type="ARBA" id="ARBA00008023"/>
    </source>
</evidence>
<dbReference type="Proteomes" id="UP000027982">
    <property type="component" value="Chromosome"/>
</dbReference>
<protein>
    <recommendedName>
        <fullName evidence="10">dITP/XTP pyrophosphatase</fullName>
        <ecNumber evidence="10">3.6.1.66</ecNumber>
    </recommendedName>
    <alternativeName>
        <fullName evidence="10">Non-canonical purine NTP pyrophosphatase</fullName>
    </alternativeName>
    <alternativeName>
        <fullName evidence="10">Non-standard purine NTP pyrophosphatase</fullName>
    </alternativeName>
    <alternativeName>
        <fullName evidence="10">Nucleoside-triphosphate diphosphatase</fullName>
    </alternativeName>
    <alternativeName>
        <fullName evidence="10">Nucleoside-triphosphate pyrophosphatase</fullName>
        <shortName evidence="10">NTPase</shortName>
    </alternativeName>
</protein>
<dbReference type="EC" id="3.6.1.66" evidence="10"/>
<dbReference type="NCBIfam" id="TIGR00042">
    <property type="entry name" value="RdgB/HAM1 family non-canonical purine NTP pyrophosphatase"/>
    <property type="match status" value="1"/>
</dbReference>
<dbReference type="SUPFAM" id="SSF52972">
    <property type="entry name" value="ITPase-like"/>
    <property type="match status" value="1"/>
</dbReference>
<evidence type="ECO:0000256" key="7">
    <source>
        <dbReference type="ARBA" id="ARBA00023080"/>
    </source>
</evidence>
<dbReference type="HAMAP" id="MF_01405">
    <property type="entry name" value="Non_canon_purine_NTPase"/>
    <property type="match status" value="1"/>
</dbReference>
<dbReference type="PANTHER" id="PTHR11067">
    <property type="entry name" value="INOSINE TRIPHOSPHATE PYROPHOSPHATASE/HAM1 PROTEIN"/>
    <property type="match status" value="1"/>
</dbReference>
<proteinExistence type="inferred from homology"/>
<dbReference type="GO" id="GO:0046872">
    <property type="term" value="F:metal ion binding"/>
    <property type="evidence" value="ECO:0007669"/>
    <property type="project" value="UniProtKB-KW"/>
</dbReference>
<gene>
    <name evidence="12" type="ORF">OP10G_0467</name>
</gene>
<dbReference type="GO" id="GO:0035870">
    <property type="term" value="F:dITP diphosphatase activity"/>
    <property type="evidence" value="ECO:0007669"/>
    <property type="project" value="UniProtKB-UniRule"/>
</dbReference>
<dbReference type="CDD" id="cd00515">
    <property type="entry name" value="HAM1"/>
    <property type="match status" value="1"/>
</dbReference>
<feature type="active site" description="Proton acceptor" evidence="10">
    <location>
        <position position="68"/>
    </location>
</feature>
<feature type="binding site" evidence="10">
    <location>
        <position position="69"/>
    </location>
    <ligand>
        <name>substrate</name>
    </ligand>
</feature>
<dbReference type="GO" id="GO:0009146">
    <property type="term" value="P:purine nucleoside triphosphate catabolic process"/>
    <property type="evidence" value="ECO:0007669"/>
    <property type="project" value="UniProtKB-UniRule"/>
</dbReference>
<dbReference type="InterPro" id="IPR029001">
    <property type="entry name" value="ITPase-like_fam"/>
</dbReference>
<dbReference type="FunFam" id="3.90.950.10:FF:000001">
    <property type="entry name" value="dITP/XTP pyrophosphatase"/>
    <property type="match status" value="1"/>
</dbReference>
<comment type="similarity">
    <text evidence="1 10 11">Belongs to the HAM1 NTPase family.</text>
</comment>
<comment type="subunit">
    <text evidence="2 10">Homodimer.</text>
</comment>
<dbReference type="GO" id="GO:0005829">
    <property type="term" value="C:cytosol"/>
    <property type="evidence" value="ECO:0007669"/>
    <property type="project" value="TreeGrafter"/>
</dbReference>
<keyword evidence="13" id="KW-1185">Reference proteome</keyword>
<comment type="catalytic activity">
    <reaction evidence="9 10">
        <text>XTP + H2O = XMP + diphosphate + H(+)</text>
        <dbReference type="Rhea" id="RHEA:28610"/>
        <dbReference type="ChEBI" id="CHEBI:15377"/>
        <dbReference type="ChEBI" id="CHEBI:15378"/>
        <dbReference type="ChEBI" id="CHEBI:33019"/>
        <dbReference type="ChEBI" id="CHEBI:57464"/>
        <dbReference type="ChEBI" id="CHEBI:61314"/>
        <dbReference type="EC" id="3.6.1.66"/>
    </reaction>
</comment>
<comment type="catalytic activity">
    <reaction evidence="10">
        <text>ITP + H2O = IMP + diphosphate + H(+)</text>
        <dbReference type="Rhea" id="RHEA:29399"/>
        <dbReference type="ChEBI" id="CHEBI:15377"/>
        <dbReference type="ChEBI" id="CHEBI:15378"/>
        <dbReference type="ChEBI" id="CHEBI:33019"/>
        <dbReference type="ChEBI" id="CHEBI:58053"/>
        <dbReference type="ChEBI" id="CHEBI:61402"/>
        <dbReference type="EC" id="3.6.1.66"/>
    </reaction>
</comment>
<dbReference type="HOGENOM" id="CLU_082080_0_2_0"/>
<feature type="binding site" evidence="10">
    <location>
        <position position="173"/>
    </location>
    <ligand>
        <name>substrate</name>
    </ligand>
</feature>
<dbReference type="Gene3D" id="3.90.950.10">
    <property type="match status" value="1"/>
</dbReference>
<feature type="binding site" evidence="10">
    <location>
        <begin position="4"/>
        <end position="9"/>
    </location>
    <ligand>
        <name>substrate</name>
    </ligand>
</feature>
<sequence length="196" mass="20944">MIATHNRKKAGEMVTILSRRFPQLELLTLADFEGAPEPEETGSTYPENAAIKSESAAAFTGEWSLADDAGLEIDRLDGAPGLYSKRFGGEDLPFPEKMAKILSLLAGEGSRRARFRCCVALTSPTGETKIFEATCEGAIAQAPSGGGGFGYDPIFLPDDADGRTMADLTADEKHRISHRGKVLAMVGDYLEADGTL</sequence>
<dbReference type="GO" id="GO:0036220">
    <property type="term" value="F:ITP diphosphatase activity"/>
    <property type="evidence" value="ECO:0007669"/>
    <property type="project" value="UniProtKB-UniRule"/>
</dbReference>
<name>A0A068NM24_FIMGI</name>
<comment type="function">
    <text evidence="10">Pyrophosphatase that catalyzes the hydrolysis of nucleoside triphosphates to their monophosphate derivatives, with a high preference for the non-canonical purine nucleotides XTP (xanthosine triphosphate), dITP (deoxyinosine triphosphate) and ITP. Seems to function as a house-cleaning enzyme that removes non-canonical purine nucleotides from the nucleotide pool, thus preventing their incorporation into DNA/RNA and avoiding chromosomal lesions.</text>
</comment>
<dbReference type="Pfam" id="PF01725">
    <property type="entry name" value="Ham1p_like"/>
    <property type="match status" value="1"/>
</dbReference>
<evidence type="ECO:0000256" key="6">
    <source>
        <dbReference type="ARBA" id="ARBA00022842"/>
    </source>
</evidence>
<dbReference type="GO" id="GO:0009117">
    <property type="term" value="P:nucleotide metabolic process"/>
    <property type="evidence" value="ECO:0007669"/>
    <property type="project" value="UniProtKB-KW"/>
</dbReference>
<comment type="catalytic activity">
    <reaction evidence="8 10">
        <text>dITP + H2O = dIMP + diphosphate + H(+)</text>
        <dbReference type="Rhea" id="RHEA:28342"/>
        <dbReference type="ChEBI" id="CHEBI:15377"/>
        <dbReference type="ChEBI" id="CHEBI:15378"/>
        <dbReference type="ChEBI" id="CHEBI:33019"/>
        <dbReference type="ChEBI" id="CHEBI:61194"/>
        <dbReference type="ChEBI" id="CHEBI:61382"/>
        <dbReference type="EC" id="3.6.1.66"/>
    </reaction>
</comment>
<evidence type="ECO:0000313" key="12">
    <source>
        <dbReference type="EMBL" id="AIE83835.1"/>
    </source>
</evidence>
<dbReference type="GO" id="GO:0036222">
    <property type="term" value="F:XTP diphosphatase activity"/>
    <property type="evidence" value="ECO:0007669"/>
    <property type="project" value="UniProtKB-UniRule"/>
</dbReference>
<dbReference type="GO" id="GO:0017111">
    <property type="term" value="F:ribonucleoside triphosphate phosphatase activity"/>
    <property type="evidence" value="ECO:0007669"/>
    <property type="project" value="InterPro"/>
</dbReference>
<keyword evidence="3 10" id="KW-0479">Metal-binding</keyword>
<feature type="binding site" evidence="10">
    <location>
        <position position="39"/>
    </location>
    <ligand>
        <name>Mg(2+)</name>
        <dbReference type="ChEBI" id="CHEBI:18420"/>
    </ligand>
</feature>
<keyword evidence="6 10" id="KW-0460">Magnesium</keyword>
<organism evidence="12 13">
    <name type="scientific">Fimbriimonas ginsengisoli Gsoil 348</name>
    <dbReference type="NCBI Taxonomy" id="661478"/>
    <lineage>
        <taxon>Bacteria</taxon>
        <taxon>Bacillati</taxon>
        <taxon>Armatimonadota</taxon>
        <taxon>Fimbriimonadia</taxon>
        <taxon>Fimbriimonadales</taxon>
        <taxon>Fimbriimonadaceae</taxon>
        <taxon>Fimbriimonas</taxon>
    </lineage>
</organism>
<evidence type="ECO:0000256" key="2">
    <source>
        <dbReference type="ARBA" id="ARBA00011738"/>
    </source>
</evidence>
<dbReference type="PANTHER" id="PTHR11067:SF9">
    <property type="entry name" value="INOSINE TRIPHOSPHATE PYROPHOSPHATASE"/>
    <property type="match status" value="1"/>
</dbReference>
<keyword evidence="4 10" id="KW-0547">Nucleotide-binding</keyword>
<evidence type="ECO:0000256" key="5">
    <source>
        <dbReference type="ARBA" id="ARBA00022801"/>
    </source>
</evidence>
<accession>A0A068NM24</accession>
<evidence type="ECO:0000256" key="10">
    <source>
        <dbReference type="HAMAP-Rule" id="MF_01405"/>
    </source>
</evidence>
<dbReference type="STRING" id="661478.OP10G_0467"/>
<feature type="binding site" evidence="10">
    <location>
        <position position="68"/>
    </location>
    <ligand>
        <name>Mg(2+)</name>
        <dbReference type="ChEBI" id="CHEBI:18420"/>
    </ligand>
</feature>